<evidence type="ECO:0000313" key="3">
    <source>
        <dbReference type="EMBL" id="ACV05046.1"/>
    </source>
</evidence>
<reference evidence="3 4" key="1">
    <citation type="journal article" date="2009" name="J. Virol.">
        <title>The closest relatives of icosahedral viruses of thermophilic bacteria are among viruses and plasmids of the halophilic archaea.</title>
        <authorList>
            <person name="Jalasvuori M."/>
            <person name="Jaatinen S.T."/>
            <person name="Laurinavicius S."/>
            <person name="Ahola-Iivarinen E."/>
            <person name="Kalkkinen N."/>
            <person name="Bamford D.H."/>
            <person name="Bamford J.K."/>
        </authorList>
    </citation>
    <scope>NUCLEOTIDE SEQUENCE</scope>
</reference>
<keyword evidence="2" id="KW-1133">Transmembrane helix</keyword>
<evidence type="ECO:0000313" key="4">
    <source>
        <dbReference type="Proteomes" id="UP000000958"/>
    </source>
</evidence>
<sequence length="87" mass="8989">MGIVAGIAAGLGALGNLLDDFIFTDQERAQIEAQKQAAQAQVEAARLAQEKAMLEAASRARQAQALMVLGVTLGAAIVVAALVWRSA</sequence>
<proteinExistence type="predicted"/>
<dbReference type="Proteomes" id="UP000000958">
    <property type="component" value="Segment"/>
</dbReference>
<evidence type="ECO:0000256" key="1">
    <source>
        <dbReference type="SAM" id="Coils"/>
    </source>
</evidence>
<organism evidence="3 4">
    <name type="scientific">Thermus virus P23-77</name>
    <dbReference type="NCBI Taxonomy" id="1714272"/>
    <lineage>
        <taxon>Viruses</taxon>
        <taxon>Singelaviria</taxon>
        <taxon>Helvetiavirae</taxon>
        <taxon>Dividoviricota</taxon>
        <taxon>Laserviricetes</taxon>
        <taxon>Halopanivirales</taxon>
        <taxon>Matsushitaviridae</taxon>
        <taxon>Hukuchivirus</taxon>
        <taxon>Hukuchivirus P2377</taxon>
    </lineage>
</organism>
<dbReference type="KEGG" id="vg:11468004"/>
<dbReference type="RefSeq" id="YP_003169726.1">
    <property type="nucleotide sequence ID" value="NC_013197.1"/>
</dbReference>
<keyword evidence="2" id="KW-0472">Membrane</keyword>
<feature type="coiled-coil region" evidence="1">
    <location>
        <begin position="28"/>
        <end position="57"/>
    </location>
</feature>
<accession>C8CHL7</accession>
<name>C8CHL7_9VIRU</name>
<dbReference type="GeneID" id="11468004"/>
<evidence type="ECO:0000256" key="2">
    <source>
        <dbReference type="SAM" id="Phobius"/>
    </source>
</evidence>
<keyword evidence="4" id="KW-1185">Reference proteome</keyword>
<keyword evidence="1" id="KW-0175">Coiled coil</keyword>
<protein>
    <submittedName>
        <fullName evidence="3">VP19</fullName>
    </submittedName>
</protein>
<dbReference type="EMBL" id="GQ403789">
    <property type="protein sequence ID" value="ACV05046.1"/>
    <property type="molecule type" value="Genomic_DNA"/>
</dbReference>
<keyword evidence="2" id="KW-0812">Transmembrane</keyword>
<feature type="transmembrane region" description="Helical" evidence="2">
    <location>
        <begin position="65"/>
        <end position="84"/>
    </location>
</feature>